<dbReference type="GeneID" id="64629701"/>
<dbReference type="AlphaFoldDB" id="A0A9P7EAE8"/>
<dbReference type="EMBL" id="JABBWG010000017">
    <property type="protein sequence ID" value="KAG1816001.1"/>
    <property type="molecule type" value="Genomic_DNA"/>
</dbReference>
<evidence type="ECO:0000313" key="1">
    <source>
        <dbReference type="EMBL" id="KAG1816001.1"/>
    </source>
</evidence>
<name>A0A9P7EAE8_9AGAM</name>
<dbReference type="RefSeq" id="XP_041192807.1">
    <property type="nucleotide sequence ID" value="XM_041335684.1"/>
</dbReference>
<evidence type="ECO:0000313" key="2">
    <source>
        <dbReference type="Proteomes" id="UP000807769"/>
    </source>
</evidence>
<proteinExistence type="predicted"/>
<protein>
    <submittedName>
        <fullName evidence="1">Uncharacterized protein</fullName>
    </submittedName>
</protein>
<keyword evidence="2" id="KW-1185">Reference proteome</keyword>
<sequence>MSTLALTTGGMSTAMFASLRAKYMLARVLQLSSRIHLSHPPSPQACDIDPCCRRPSLGSQLVFSI</sequence>
<dbReference type="Proteomes" id="UP000807769">
    <property type="component" value="Unassembled WGS sequence"/>
</dbReference>
<reference evidence="1" key="1">
    <citation type="journal article" date="2020" name="New Phytol.">
        <title>Comparative genomics reveals dynamic genome evolution in host specialist ectomycorrhizal fungi.</title>
        <authorList>
            <person name="Lofgren L.A."/>
            <person name="Nguyen N.H."/>
            <person name="Vilgalys R."/>
            <person name="Ruytinx J."/>
            <person name="Liao H.L."/>
            <person name="Branco S."/>
            <person name="Kuo A."/>
            <person name="LaButti K."/>
            <person name="Lipzen A."/>
            <person name="Andreopoulos W."/>
            <person name="Pangilinan J."/>
            <person name="Riley R."/>
            <person name="Hundley H."/>
            <person name="Na H."/>
            <person name="Barry K."/>
            <person name="Grigoriev I.V."/>
            <person name="Stajich J.E."/>
            <person name="Kennedy P.G."/>
        </authorList>
    </citation>
    <scope>NUCLEOTIDE SEQUENCE</scope>
    <source>
        <strain evidence="1">MN1</strain>
    </source>
</reference>
<accession>A0A9P7EAE8</accession>
<organism evidence="1 2">
    <name type="scientific">Suillus subaureus</name>
    <dbReference type="NCBI Taxonomy" id="48587"/>
    <lineage>
        <taxon>Eukaryota</taxon>
        <taxon>Fungi</taxon>
        <taxon>Dikarya</taxon>
        <taxon>Basidiomycota</taxon>
        <taxon>Agaricomycotina</taxon>
        <taxon>Agaricomycetes</taxon>
        <taxon>Agaricomycetidae</taxon>
        <taxon>Boletales</taxon>
        <taxon>Suillineae</taxon>
        <taxon>Suillaceae</taxon>
        <taxon>Suillus</taxon>
    </lineage>
</organism>
<comment type="caution">
    <text evidence="1">The sequence shown here is derived from an EMBL/GenBank/DDBJ whole genome shotgun (WGS) entry which is preliminary data.</text>
</comment>
<gene>
    <name evidence="1" type="ORF">BJ212DRAFT_1355979</name>
</gene>